<dbReference type="InterPro" id="IPR050910">
    <property type="entry name" value="JMJD6_ArgDemeth/LysHydrox"/>
</dbReference>
<evidence type="ECO:0000259" key="1">
    <source>
        <dbReference type="Pfam" id="PF13621"/>
    </source>
</evidence>
<feature type="non-terminal residue" evidence="2">
    <location>
        <position position="163"/>
    </location>
</feature>
<dbReference type="PANTHER" id="PTHR12480:SF21">
    <property type="entry name" value="JMJC DOMAIN-CONTAINING PROTEIN 8"/>
    <property type="match status" value="1"/>
</dbReference>
<feature type="non-terminal residue" evidence="2">
    <location>
        <position position="1"/>
    </location>
</feature>
<keyword evidence="3" id="KW-1185">Reference proteome</keyword>
<dbReference type="InterPro" id="IPR041667">
    <property type="entry name" value="Cupin_8"/>
</dbReference>
<dbReference type="Proteomes" id="UP000789342">
    <property type="component" value="Unassembled WGS sequence"/>
</dbReference>
<comment type="caution">
    <text evidence="2">The sequence shown here is derived from an EMBL/GenBank/DDBJ whole genome shotgun (WGS) entry which is preliminary data.</text>
</comment>
<dbReference type="GO" id="GO:0000987">
    <property type="term" value="F:cis-regulatory region sequence-specific DNA binding"/>
    <property type="evidence" value="ECO:0007669"/>
    <property type="project" value="TreeGrafter"/>
</dbReference>
<sequence>TWRLTFLKRSDPEYDIESKPALRVNNFYSDTLYQPFLYGSMGMEQFAKVENIARCKSLSLDEFINKYAKPNLPVIITDVVTQWPAFRKWSMEYLVEKYGDIVFRAEAIDIKLKNYVRYAMNTMDESPLYLFDKNFGNSCEGILEDFSVPDYFTEDFFNVFCKD</sequence>
<name>A0A9N9P6E7_9GLOM</name>
<proteinExistence type="predicted"/>
<evidence type="ECO:0000313" key="3">
    <source>
        <dbReference type="Proteomes" id="UP000789342"/>
    </source>
</evidence>
<gene>
    <name evidence="2" type="ORF">AMORRO_LOCUS18173</name>
</gene>
<dbReference type="OrthoDB" id="424465at2759"/>
<reference evidence="2" key="1">
    <citation type="submission" date="2021-06" db="EMBL/GenBank/DDBJ databases">
        <authorList>
            <person name="Kallberg Y."/>
            <person name="Tangrot J."/>
            <person name="Rosling A."/>
        </authorList>
    </citation>
    <scope>NUCLEOTIDE SEQUENCE</scope>
    <source>
        <strain evidence="2">CL551</strain>
    </source>
</reference>
<organism evidence="2 3">
    <name type="scientific">Acaulospora morrowiae</name>
    <dbReference type="NCBI Taxonomy" id="94023"/>
    <lineage>
        <taxon>Eukaryota</taxon>
        <taxon>Fungi</taxon>
        <taxon>Fungi incertae sedis</taxon>
        <taxon>Mucoromycota</taxon>
        <taxon>Glomeromycotina</taxon>
        <taxon>Glomeromycetes</taxon>
        <taxon>Diversisporales</taxon>
        <taxon>Acaulosporaceae</taxon>
        <taxon>Acaulospora</taxon>
    </lineage>
</organism>
<dbReference type="Pfam" id="PF13621">
    <property type="entry name" value="Cupin_8"/>
    <property type="match status" value="1"/>
</dbReference>
<evidence type="ECO:0000313" key="2">
    <source>
        <dbReference type="EMBL" id="CAG8791379.1"/>
    </source>
</evidence>
<dbReference type="AlphaFoldDB" id="A0A9N9P6E7"/>
<protein>
    <submittedName>
        <fullName evidence="2">3680_t:CDS:1</fullName>
    </submittedName>
</protein>
<accession>A0A9N9P6E7</accession>
<dbReference type="PANTHER" id="PTHR12480">
    <property type="entry name" value="ARGININE DEMETHYLASE AND LYSYL-HYDROXYLASE JMJD"/>
    <property type="match status" value="1"/>
</dbReference>
<feature type="domain" description="Cupin-like" evidence="1">
    <location>
        <begin position="62"/>
        <end position="122"/>
    </location>
</feature>
<dbReference type="EMBL" id="CAJVPV010061886">
    <property type="protein sequence ID" value="CAG8791379.1"/>
    <property type="molecule type" value="Genomic_DNA"/>
</dbReference>
<dbReference type="GO" id="GO:0005634">
    <property type="term" value="C:nucleus"/>
    <property type="evidence" value="ECO:0007669"/>
    <property type="project" value="TreeGrafter"/>
</dbReference>
<dbReference type="SUPFAM" id="SSF51197">
    <property type="entry name" value="Clavaminate synthase-like"/>
    <property type="match status" value="1"/>
</dbReference>
<dbReference type="Gene3D" id="2.60.120.650">
    <property type="entry name" value="Cupin"/>
    <property type="match status" value="1"/>
</dbReference>